<protein>
    <submittedName>
        <fullName evidence="2">Uncharacterized protein</fullName>
    </submittedName>
</protein>
<keyword evidence="1" id="KW-0812">Transmembrane</keyword>
<evidence type="ECO:0000313" key="3">
    <source>
        <dbReference type="Proteomes" id="UP001150266"/>
    </source>
</evidence>
<keyword evidence="1" id="KW-0472">Membrane</keyword>
<reference evidence="2" key="1">
    <citation type="submission" date="2022-08" db="EMBL/GenBank/DDBJ databases">
        <title>A Global Phylogenomic Analysis of the Shiitake Genus Lentinula.</title>
        <authorList>
            <consortium name="DOE Joint Genome Institute"/>
            <person name="Sierra-Patev S."/>
            <person name="Min B."/>
            <person name="Naranjo-Ortiz M."/>
            <person name="Looney B."/>
            <person name="Konkel Z."/>
            <person name="Slot J.C."/>
            <person name="Sakamoto Y."/>
            <person name="Steenwyk J.L."/>
            <person name="Rokas A."/>
            <person name="Carro J."/>
            <person name="Camarero S."/>
            <person name="Ferreira P."/>
            <person name="Molpeceres G."/>
            <person name="Ruiz-Duenas F.J."/>
            <person name="Serrano A."/>
            <person name="Henrissat B."/>
            <person name="Drula E."/>
            <person name="Hughes K.W."/>
            <person name="Mata J.L."/>
            <person name="Ishikawa N.K."/>
            <person name="Vargas-Isla R."/>
            <person name="Ushijima S."/>
            <person name="Smith C.A."/>
            <person name="Ahrendt S."/>
            <person name="Andreopoulos W."/>
            <person name="He G."/>
            <person name="Labutti K."/>
            <person name="Lipzen A."/>
            <person name="Ng V."/>
            <person name="Riley R."/>
            <person name="Sandor L."/>
            <person name="Barry K."/>
            <person name="Martinez A.T."/>
            <person name="Xiao Y."/>
            <person name="Gibbons J.G."/>
            <person name="Terashima K."/>
            <person name="Grigoriev I.V."/>
            <person name="Hibbett D.S."/>
        </authorList>
    </citation>
    <scope>NUCLEOTIDE SEQUENCE</scope>
    <source>
        <strain evidence="2">JLM2183</strain>
    </source>
</reference>
<organism evidence="2 3">
    <name type="scientific">Lentinula aciculospora</name>
    <dbReference type="NCBI Taxonomy" id="153920"/>
    <lineage>
        <taxon>Eukaryota</taxon>
        <taxon>Fungi</taxon>
        <taxon>Dikarya</taxon>
        <taxon>Basidiomycota</taxon>
        <taxon>Agaricomycotina</taxon>
        <taxon>Agaricomycetes</taxon>
        <taxon>Agaricomycetidae</taxon>
        <taxon>Agaricales</taxon>
        <taxon>Marasmiineae</taxon>
        <taxon>Omphalotaceae</taxon>
        <taxon>Lentinula</taxon>
    </lineage>
</organism>
<feature type="transmembrane region" description="Helical" evidence="1">
    <location>
        <begin position="147"/>
        <end position="166"/>
    </location>
</feature>
<name>A0A9W9AVW2_9AGAR</name>
<accession>A0A9W9AVW2</accession>
<dbReference type="AlphaFoldDB" id="A0A9W9AVW2"/>
<dbReference type="Proteomes" id="UP001150266">
    <property type="component" value="Unassembled WGS sequence"/>
</dbReference>
<keyword evidence="1" id="KW-1133">Transmembrane helix</keyword>
<proteinExistence type="predicted"/>
<evidence type="ECO:0000313" key="2">
    <source>
        <dbReference type="EMBL" id="KAJ4490205.1"/>
    </source>
</evidence>
<keyword evidence="3" id="KW-1185">Reference proteome</keyword>
<gene>
    <name evidence="2" type="ORF">J3R30DRAFT_46774</name>
</gene>
<comment type="caution">
    <text evidence="2">The sequence shown here is derived from an EMBL/GenBank/DDBJ whole genome shotgun (WGS) entry which is preliminary data.</text>
</comment>
<feature type="transmembrane region" description="Helical" evidence="1">
    <location>
        <begin position="20"/>
        <end position="40"/>
    </location>
</feature>
<sequence length="195" mass="22683">MRYLFYILFSLRLFLVRLHGLYIMIMSVFRCTCWLILHAYPRHIHFSLNPAVPSGECIRAYTVQIYPPYRHCFGTFTTAHYPCSSRLSSSPFAWTFSVIVHHRTFLHRFLIECISTFYFFSHICSSTTTCTCHMHVAPLQSSPIPPILNPCCFFLLHIAIAFLPYAPLHSKYTLLTVSPSAFTSEILFRNKKNTK</sequence>
<dbReference type="EMBL" id="JAOTPV010000001">
    <property type="protein sequence ID" value="KAJ4490205.1"/>
    <property type="molecule type" value="Genomic_DNA"/>
</dbReference>
<evidence type="ECO:0000256" key="1">
    <source>
        <dbReference type="SAM" id="Phobius"/>
    </source>
</evidence>